<accession>A0A7Y8FFF7</accession>
<dbReference type="Gene3D" id="3.40.190.10">
    <property type="entry name" value="Periplasmic binding protein-like II"/>
    <property type="match status" value="2"/>
</dbReference>
<evidence type="ECO:0000313" key="6">
    <source>
        <dbReference type="EMBL" id="NWE15465.1"/>
    </source>
</evidence>
<dbReference type="InterPro" id="IPR036388">
    <property type="entry name" value="WH-like_DNA-bd_sf"/>
</dbReference>
<evidence type="ECO:0000259" key="5">
    <source>
        <dbReference type="PROSITE" id="PS50931"/>
    </source>
</evidence>
<feature type="domain" description="HTH lysR-type" evidence="5">
    <location>
        <begin position="1"/>
        <end position="59"/>
    </location>
</feature>
<evidence type="ECO:0000256" key="3">
    <source>
        <dbReference type="ARBA" id="ARBA00023125"/>
    </source>
</evidence>
<evidence type="ECO:0000313" key="9">
    <source>
        <dbReference type="Proteomes" id="UP000537188"/>
    </source>
</evidence>
<dbReference type="PRINTS" id="PR00039">
    <property type="entry name" value="HTHLYSR"/>
</dbReference>
<evidence type="ECO:0000313" key="8">
    <source>
        <dbReference type="Proteomes" id="UP000531950"/>
    </source>
</evidence>
<reference evidence="8 9" key="1">
    <citation type="submission" date="2020-04" db="EMBL/GenBank/DDBJ databases">
        <title>Molecular characterization of pseudomonads from Agaricus bisporus reveal novel blotch 2 pathogens in Western Europe.</title>
        <authorList>
            <person name="Taparia T."/>
            <person name="Krijger M."/>
            <person name="Haynes E."/>
            <person name="Elpinstone J.G."/>
            <person name="Noble R."/>
            <person name="Van Der Wolf J."/>
        </authorList>
    </citation>
    <scope>NUCLEOTIDE SEQUENCE [LARGE SCALE GENOMIC DNA]</scope>
    <source>
        <strain evidence="7 9">IPO3781</strain>
        <strain evidence="6 8">IPO3782</strain>
    </source>
</reference>
<evidence type="ECO:0000313" key="7">
    <source>
        <dbReference type="EMBL" id="NWE78124.1"/>
    </source>
</evidence>
<keyword evidence="2" id="KW-0805">Transcription regulation</keyword>
<dbReference type="CDD" id="cd05466">
    <property type="entry name" value="PBP2_LTTR_substrate"/>
    <property type="match status" value="1"/>
</dbReference>
<dbReference type="AlphaFoldDB" id="A0A7Y8FFF7"/>
<dbReference type="Pfam" id="PF03466">
    <property type="entry name" value="LysR_substrate"/>
    <property type="match status" value="1"/>
</dbReference>
<dbReference type="PROSITE" id="PS50931">
    <property type="entry name" value="HTH_LYSR"/>
    <property type="match status" value="1"/>
</dbReference>
<dbReference type="GO" id="GO:0003700">
    <property type="term" value="F:DNA-binding transcription factor activity"/>
    <property type="evidence" value="ECO:0007669"/>
    <property type="project" value="InterPro"/>
</dbReference>
<organism evidence="7 9">
    <name type="scientific">Pseudomonas yamanorum</name>
    <dbReference type="NCBI Taxonomy" id="515393"/>
    <lineage>
        <taxon>Bacteria</taxon>
        <taxon>Pseudomonadati</taxon>
        <taxon>Pseudomonadota</taxon>
        <taxon>Gammaproteobacteria</taxon>
        <taxon>Pseudomonadales</taxon>
        <taxon>Pseudomonadaceae</taxon>
        <taxon>Pseudomonas</taxon>
    </lineage>
</organism>
<keyword evidence="3" id="KW-0238">DNA-binding</keyword>
<dbReference type="PANTHER" id="PTHR30126">
    <property type="entry name" value="HTH-TYPE TRANSCRIPTIONAL REGULATOR"/>
    <property type="match status" value="1"/>
</dbReference>
<comment type="caution">
    <text evidence="7">The sequence shown here is derived from an EMBL/GenBank/DDBJ whole genome shotgun (WGS) entry which is preliminary data.</text>
</comment>
<dbReference type="InterPro" id="IPR005119">
    <property type="entry name" value="LysR_subst-bd"/>
</dbReference>
<dbReference type="RefSeq" id="WP_177079042.1">
    <property type="nucleotide sequence ID" value="NZ_JACARF010000025.1"/>
</dbReference>
<dbReference type="InterPro" id="IPR036390">
    <property type="entry name" value="WH_DNA-bd_sf"/>
</dbReference>
<evidence type="ECO:0000256" key="4">
    <source>
        <dbReference type="ARBA" id="ARBA00023163"/>
    </source>
</evidence>
<dbReference type="Proteomes" id="UP000537188">
    <property type="component" value="Unassembled WGS sequence"/>
</dbReference>
<sequence>MATFKQLEALIAVVDHGTFDGAATRLGLVQSAITRQIQELEHWLGFPLFDRSGRSAKPTLMAAEVVTHARQVLLQRDIVSSCLISPEVLSRKLRIGITELSALTWLPRLIKAIATHYPKVRIEPEVELSVRLHGLLMAGQVDVIVVPDAFSSNGLVKVALDEVRNSWFCAPGLLDHQRPLALEDLTRYTLLTQGKLSGSGLLVDRWLAARHASPRAHIPCSSLAALVGLTVSGLGVTYLPDSTAAPYQASGQLVRLRVEPPLPSTPYVALARADSYSPFQRHVIELIHTHCDLHHPYQREGLEHDQPQAD</sequence>
<gene>
    <name evidence="6" type="ORF">HX822_21240</name>
    <name evidence="7" type="ORF">HX828_21470</name>
</gene>
<dbReference type="SUPFAM" id="SSF53850">
    <property type="entry name" value="Periplasmic binding protein-like II"/>
    <property type="match status" value="1"/>
</dbReference>
<dbReference type="Proteomes" id="UP000531950">
    <property type="component" value="Unassembled WGS sequence"/>
</dbReference>
<dbReference type="GO" id="GO:0000976">
    <property type="term" value="F:transcription cis-regulatory region binding"/>
    <property type="evidence" value="ECO:0007669"/>
    <property type="project" value="TreeGrafter"/>
</dbReference>
<comment type="similarity">
    <text evidence="1">Belongs to the LysR transcriptional regulatory family.</text>
</comment>
<dbReference type="Pfam" id="PF00126">
    <property type="entry name" value="HTH_1"/>
    <property type="match status" value="1"/>
</dbReference>
<name>A0A7Y8FFF7_9PSED</name>
<dbReference type="SUPFAM" id="SSF46785">
    <property type="entry name" value="Winged helix' DNA-binding domain"/>
    <property type="match status" value="1"/>
</dbReference>
<dbReference type="EMBL" id="JACARF010000025">
    <property type="protein sequence ID" value="NWE78124.1"/>
    <property type="molecule type" value="Genomic_DNA"/>
</dbReference>
<protein>
    <submittedName>
        <fullName evidence="7">LysR family transcriptional regulator</fullName>
    </submittedName>
</protein>
<evidence type="ECO:0000256" key="2">
    <source>
        <dbReference type="ARBA" id="ARBA00023015"/>
    </source>
</evidence>
<dbReference type="InterPro" id="IPR000847">
    <property type="entry name" value="LysR_HTH_N"/>
</dbReference>
<evidence type="ECO:0000256" key="1">
    <source>
        <dbReference type="ARBA" id="ARBA00009437"/>
    </source>
</evidence>
<proteinExistence type="inferred from homology"/>
<dbReference type="Gene3D" id="1.10.10.10">
    <property type="entry name" value="Winged helix-like DNA-binding domain superfamily/Winged helix DNA-binding domain"/>
    <property type="match status" value="1"/>
</dbReference>
<dbReference type="PANTHER" id="PTHR30126:SF77">
    <property type="entry name" value="TRANSCRIPTIONAL REGULATORY PROTEIN"/>
    <property type="match status" value="1"/>
</dbReference>
<keyword evidence="4" id="KW-0804">Transcription</keyword>
<dbReference type="EMBL" id="JACARG010000043">
    <property type="protein sequence ID" value="NWE15465.1"/>
    <property type="molecule type" value="Genomic_DNA"/>
</dbReference>